<evidence type="ECO:0000256" key="1">
    <source>
        <dbReference type="SAM" id="MobiDB-lite"/>
    </source>
</evidence>
<organism evidence="2 3">
    <name type="scientific">Popillia japonica</name>
    <name type="common">Japanese beetle</name>
    <dbReference type="NCBI Taxonomy" id="7064"/>
    <lineage>
        <taxon>Eukaryota</taxon>
        <taxon>Metazoa</taxon>
        <taxon>Ecdysozoa</taxon>
        <taxon>Arthropoda</taxon>
        <taxon>Hexapoda</taxon>
        <taxon>Insecta</taxon>
        <taxon>Pterygota</taxon>
        <taxon>Neoptera</taxon>
        <taxon>Endopterygota</taxon>
        <taxon>Coleoptera</taxon>
        <taxon>Polyphaga</taxon>
        <taxon>Scarabaeiformia</taxon>
        <taxon>Scarabaeidae</taxon>
        <taxon>Rutelinae</taxon>
        <taxon>Popillia</taxon>
    </lineage>
</organism>
<feature type="compositionally biased region" description="Basic and acidic residues" evidence="1">
    <location>
        <begin position="196"/>
        <end position="207"/>
    </location>
</feature>
<keyword evidence="3" id="KW-1185">Reference proteome</keyword>
<evidence type="ECO:0000313" key="3">
    <source>
        <dbReference type="Proteomes" id="UP001458880"/>
    </source>
</evidence>
<protein>
    <submittedName>
        <fullName evidence="2">Uncharacterized protein</fullName>
    </submittedName>
</protein>
<sequence>MRPFKAAYNEACAKWMNQYRPLKITQRDIAGLVKTAFQAICRIELGKSGFACTGLYPLQKDIYLAAAHFSEENGAHNDTVPKTATPLSGPPLDETDKFDAAPPLATPSTSKPCVGPQSTKPSLFLIVTDKISTVTNEVRKKMIQRMRRNEKSEILTGTQYKSMLEKKFKDSQKKMRKTAEKKEKKMQLSRKIQSKQNKEKYMRRVFM</sequence>
<evidence type="ECO:0000313" key="2">
    <source>
        <dbReference type="EMBL" id="KAK9731785.1"/>
    </source>
</evidence>
<feature type="compositionally biased region" description="Basic and acidic residues" evidence="1">
    <location>
        <begin position="167"/>
        <end position="186"/>
    </location>
</feature>
<feature type="region of interest" description="Disordered" evidence="1">
    <location>
        <begin position="167"/>
        <end position="207"/>
    </location>
</feature>
<name>A0AAW1LCH0_POPJA</name>
<feature type="region of interest" description="Disordered" evidence="1">
    <location>
        <begin position="74"/>
        <end position="100"/>
    </location>
</feature>
<dbReference type="Proteomes" id="UP001458880">
    <property type="component" value="Unassembled WGS sequence"/>
</dbReference>
<comment type="caution">
    <text evidence="2">The sequence shown here is derived from an EMBL/GenBank/DDBJ whole genome shotgun (WGS) entry which is preliminary data.</text>
</comment>
<dbReference type="AlphaFoldDB" id="A0AAW1LCH0"/>
<gene>
    <name evidence="2" type="ORF">QE152_g13349</name>
</gene>
<accession>A0AAW1LCH0</accession>
<proteinExistence type="predicted"/>
<dbReference type="EMBL" id="JASPKY010000127">
    <property type="protein sequence ID" value="KAK9731785.1"/>
    <property type="molecule type" value="Genomic_DNA"/>
</dbReference>
<reference evidence="2 3" key="1">
    <citation type="journal article" date="2024" name="BMC Genomics">
        <title>De novo assembly and annotation of Popillia japonica's genome with initial clues to its potential as an invasive pest.</title>
        <authorList>
            <person name="Cucini C."/>
            <person name="Boschi S."/>
            <person name="Funari R."/>
            <person name="Cardaioli E."/>
            <person name="Iannotti N."/>
            <person name="Marturano G."/>
            <person name="Paoli F."/>
            <person name="Bruttini M."/>
            <person name="Carapelli A."/>
            <person name="Frati F."/>
            <person name="Nardi F."/>
        </authorList>
    </citation>
    <scope>NUCLEOTIDE SEQUENCE [LARGE SCALE GENOMIC DNA]</scope>
    <source>
        <strain evidence="2">DMR45628</strain>
    </source>
</reference>